<feature type="compositionally biased region" description="Acidic residues" evidence="1">
    <location>
        <begin position="344"/>
        <end position="361"/>
    </location>
</feature>
<comment type="caution">
    <text evidence="3">The sequence shown here is derived from an EMBL/GenBank/DDBJ whole genome shotgun (WGS) entry which is preliminary data.</text>
</comment>
<keyword evidence="2" id="KW-1133">Transmembrane helix</keyword>
<keyword evidence="2" id="KW-0472">Membrane</keyword>
<sequence length="361" mass="39743">MRRISDKRLVISDKRRNADIAHVPYYFSFLCALCCLLLLWGCDRRDITYYTEAEFSIRVDWSNSRLDAEESGYGATAVFYPQDGSFPITVLMGDRNSERVRLHTGRYDVIVFNRSFTDFGSLAFRGEGFRGLEAYSRDVETRTDPVTRTETRVIVSSPEKLASGVTEGFEVSEEMLGNYSAPSSSHSRSGMSSGTGSDDYTLSFAPLCLTREVKVQINVTGLNNIRSAVGILTGVSESVNLSTGKASGETVSQQFTLDDIRFTDGSPFNGTLTGVFNAFGFDTAISHKLTVKALLVDGKTVFEETFDITAHELEDETGTLLLYIEVTAPPIPDVKPEGGADSGFDADVDDWGDEEENELPM</sequence>
<dbReference type="InterPro" id="IPR033410">
    <property type="entry name" value="DUF5119"/>
</dbReference>
<feature type="region of interest" description="Disordered" evidence="1">
    <location>
        <begin position="332"/>
        <end position="361"/>
    </location>
</feature>
<feature type="transmembrane region" description="Helical" evidence="2">
    <location>
        <begin position="20"/>
        <end position="40"/>
    </location>
</feature>
<dbReference type="Pfam" id="PF17145">
    <property type="entry name" value="DUF5119"/>
    <property type="match status" value="1"/>
</dbReference>
<dbReference type="EMBL" id="QSKV01000002">
    <property type="protein sequence ID" value="RHE94552.1"/>
    <property type="molecule type" value="Genomic_DNA"/>
</dbReference>
<proteinExistence type="predicted"/>
<organism evidence="3 4">
    <name type="scientific">Bacteroides intestinalis</name>
    <dbReference type="NCBI Taxonomy" id="329854"/>
    <lineage>
        <taxon>Bacteria</taxon>
        <taxon>Pseudomonadati</taxon>
        <taxon>Bacteroidota</taxon>
        <taxon>Bacteroidia</taxon>
        <taxon>Bacteroidales</taxon>
        <taxon>Bacteroidaceae</taxon>
        <taxon>Bacteroides</taxon>
    </lineage>
</organism>
<evidence type="ECO:0000256" key="2">
    <source>
        <dbReference type="SAM" id="Phobius"/>
    </source>
</evidence>
<dbReference type="AlphaFoldDB" id="A0A414LIT6"/>
<evidence type="ECO:0000256" key="1">
    <source>
        <dbReference type="SAM" id="MobiDB-lite"/>
    </source>
</evidence>
<reference evidence="3 4" key="1">
    <citation type="submission" date="2018-08" db="EMBL/GenBank/DDBJ databases">
        <title>A genome reference for cultivated species of the human gut microbiota.</title>
        <authorList>
            <person name="Zou Y."/>
            <person name="Xue W."/>
            <person name="Luo G."/>
        </authorList>
    </citation>
    <scope>NUCLEOTIDE SEQUENCE [LARGE SCALE GENOMIC DNA]</scope>
    <source>
        <strain evidence="3 4">AM27-17</strain>
    </source>
</reference>
<protein>
    <submittedName>
        <fullName evidence="3">DUF5119 domain-containing protein</fullName>
    </submittedName>
</protein>
<dbReference type="Proteomes" id="UP000285650">
    <property type="component" value="Unassembled WGS sequence"/>
</dbReference>
<accession>A0A414LIT6</accession>
<dbReference type="RefSeq" id="WP_118221014.1">
    <property type="nucleotide sequence ID" value="NZ_JADMTM010000016.1"/>
</dbReference>
<gene>
    <name evidence="3" type="ORF">DW712_04580</name>
</gene>
<keyword evidence="2" id="KW-0812">Transmembrane</keyword>
<evidence type="ECO:0000313" key="4">
    <source>
        <dbReference type="Proteomes" id="UP000285650"/>
    </source>
</evidence>
<name>A0A414LIT6_9BACE</name>
<evidence type="ECO:0000313" key="3">
    <source>
        <dbReference type="EMBL" id="RHE94552.1"/>
    </source>
</evidence>